<name>A0AAV9XXD8_9PEZI</name>
<dbReference type="SUPFAM" id="SSF57756">
    <property type="entry name" value="Retrovirus zinc finger-like domains"/>
    <property type="match status" value="1"/>
</dbReference>
<dbReference type="EMBL" id="JAVHJO010000001">
    <property type="protein sequence ID" value="KAK6544458.1"/>
    <property type="molecule type" value="Genomic_DNA"/>
</dbReference>
<organism evidence="4 5">
    <name type="scientific">Orbilia ellipsospora</name>
    <dbReference type="NCBI Taxonomy" id="2528407"/>
    <lineage>
        <taxon>Eukaryota</taxon>
        <taxon>Fungi</taxon>
        <taxon>Dikarya</taxon>
        <taxon>Ascomycota</taxon>
        <taxon>Pezizomycotina</taxon>
        <taxon>Orbiliomycetes</taxon>
        <taxon>Orbiliales</taxon>
        <taxon>Orbiliaceae</taxon>
        <taxon>Orbilia</taxon>
    </lineage>
</organism>
<evidence type="ECO:0000256" key="1">
    <source>
        <dbReference type="PROSITE-ProRule" id="PRU00047"/>
    </source>
</evidence>
<dbReference type="PROSITE" id="PS50158">
    <property type="entry name" value="ZF_CCHC"/>
    <property type="match status" value="1"/>
</dbReference>
<feature type="domain" description="CCHC-type" evidence="3">
    <location>
        <begin position="57"/>
        <end position="71"/>
    </location>
</feature>
<sequence>MSGYCDECSGLFYSYYDSDEDMCMYDAPKNGESSSKFIGEKNPKASKASAGKPTVKKCRTCGNSGHDSRNCAVNKGFTAKKKEKETRKVSASSKSVEAKACGACREIGHDRRSCLKLLGSISQQKQKNIITNTVKKVMKTMTTPTKSPAKSKANVRKPSTPLGARGSKGGDGVSKKAGGKAKTKKTTISKSVKKNMNSINLTLNLGKVFSK</sequence>
<keyword evidence="5" id="KW-1185">Reference proteome</keyword>
<feature type="compositionally biased region" description="Basic residues" evidence="2">
    <location>
        <begin position="177"/>
        <end position="193"/>
    </location>
</feature>
<feature type="region of interest" description="Disordered" evidence="2">
    <location>
        <begin position="141"/>
        <end position="194"/>
    </location>
</feature>
<evidence type="ECO:0000313" key="4">
    <source>
        <dbReference type="EMBL" id="KAK6544458.1"/>
    </source>
</evidence>
<comment type="caution">
    <text evidence="4">The sequence shown here is derived from an EMBL/GenBank/DDBJ whole genome shotgun (WGS) entry which is preliminary data.</text>
</comment>
<evidence type="ECO:0000256" key="2">
    <source>
        <dbReference type="SAM" id="MobiDB-lite"/>
    </source>
</evidence>
<dbReference type="GO" id="GO:0003676">
    <property type="term" value="F:nucleic acid binding"/>
    <property type="evidence" value="ECO:0007669"/>
    <property type="project" value="InterPro"/>
</dbReference>
<dbReference type="Gene3D" id="4.10.60.10">
    <property type="entry name" value="Zinc finger, CCHC-type"/>
    <property type="match status" value="1"/>
</dbReference>
<feature type="compositionally biased region" description="Low complexity" evidence="2">
    <location>
        <begin position="141"/>
        <end position="152"/>
    </location>
</feature>
<dbReference type="GO" id="GO:0008270">
    <property type="term" value="F:zinc ion binding"/>
    <property type="evidence" value="ECO:0007669"/>
    <property type="project" value="UniProtKB-KW"/>
</dbReference>
<proteinExistence type="predicted"/>
<gene>
    <name evidence="4" type="ORF">TWF694_001153</name>
</gene>
<evidence type="ECO:0000259" key="3">
    <source>
        <dbReference type="PROSITE" id="PS50158"/>
    </source>
</evidence>
<evidence type="ECO:0000313" key="5">
    <source>
        <dbReference type="Proteomes" id="UP001365542"/>
    </source>
</evidence>
<dbReference type="InterPro" id="IPR001878">
    <property type="entry name" value="Znf_CCHC"/>
</dbReference>
<keyword evidence="1" id="KW-0862">Zinc</keyword>
<protein>
    <recommendedName>
        <fullName evidence="3">CCHC-type domain-containing protein</fullName>
    </recommendedName>
</protein>
<keyword evidence="1" id="KW-0479">Metal-binding</keyword>
<accession>A0AAV9XXD8</accession>
<dbReference type="Proteomes" id="UP001365542">
    <property type="component" value="Unassembled WGS sequence"/>
</dbReference>
<dbReference type="AlphaFoldDB" id="A0AAV9XXD8"/>
<reference evidence="4 5" key="1">
    <citation type="submission" date="2019-10" db="EMBL/GenBank/DDBJ databases">
        <authorList>
            <person name="Palmer J.M."/>
        </authorList>
    </citation>
    <scope>NUCLEOTIDE SEQUENCE [LARGE SCALE GENOMIC DNA]</scope>
    <source>
        <strain evidence="4 5">TWF694</strain>
    </source>
</reference>
<dbReference type="InterPro" id="IPR036875">
    <property type="entry name" value="Znf_CCHC_sf"/>
</dbReference>
<keyword evidence="1" id="KW-0863">Zinc-finger</keyword>